<dbReference type="GO" id="GO:0016887">
    <property type="term" value="F:ATP hydrolysis activity"/>
    <property type="evidence" value="ECO:0007669"/>
    <property type="project" value="InterPro"/>
</dbReference>
<evidence type="ECO:0000256" key="5">
    <source>
        <dbReference type="ARBA" id="ARBA00022840"/>
    </source>
</evidence>
<evidence type="ECO:0000259" key="9">
    <source>
        <dbReference type="PROSITE" id="PS50893"/>
    </source>
</evidence>
<keyword evidence="8" id="KW-0472">Membrane</keyword>
<dbReference type="GO" id="GO:0005886">
    <property type="term" value="C:plasma membrane"/>
    <property type="evidence" value="ECO:0007669"/>
    <property type="project" value="UniProtKB-ARBA"/>
</dbReference>
<dbReference type="Proteomes" id="UP001238450">
    <property type="component" value="Unassembled WGS sequence"/>
</dbReference>
<dbReference type="PANTHER" id="PTHR43166">
    <property type="entry name" value="AMINO ACID IMPORT ATP-BINDING PROTEIN"/>
    <property type="match status" value="1"/>
</dbReference>
<dbReference type="CDD" id="cd03258">
    <property type="entry name" value="ABC_MetN_methionine_transporter"/>
    <property type="match status" value="1"/>
</dbReference>
<evidence type="ECO:0000256" key="1">
    <source>
        <dbReference type="ARBA" id="ARBA00005417"/>
    </source>
</evidence>
<dbReference type="InterPro" id="IPR003439">
    <property type="entry name" value="ABC_transporter-like_ATP-bd"/>
</dbReference>
<dbReference type="GO" id="GO:0006865">
    <property type="term" value="P:amino acid transport"/>
    <property type="evidence" value="ECO:0007669"/>
    <property type="project" value="UniProtKB-KW"/>
</dbReference>
<comment type="caution">
    <text evidence="10">The sequence shown here is derived from an EMBL/GenBank/DDBJ whole genome shotgun (WGS) entry which is preliminary data.</text>
</comment>
<dbReference type="InterPro" id="IPR027417">
    <property type="entry name" value="P-loop_NTPase"/>
</dbReference>
<keyword evidence="3" id="KW-1003">Cell membrane</keyword>
<keyword evidence="6" id="KW-1278">Translocase</keyword>
<dbReference type="SMART" id="SM00382">
    <property type="entry name" value="AAA"/>
    <property type="match status" value="1"/>
</dbReference>
<name>A0AAJ1TG15_9BACL</name>
<keyword evidence="11" id="KW-1185">Reference proteome</keyword>
<dbReference type="InterPro" id="IPR041701">
    <property type="entry name" value="MetN_ABC"/>
</dbReference>
<comment type="similarity">
    <text evidence="1">Belongs to the ABC transporter superfamily.</text>
</comment>
<dbReference type="PROSITE" id="PS50893">
    <property type="entry name" value="ABC_TRANSPORTER_2"/>
    <property type="match status" value="1"/>
</dbReference>
<reference evidence="10 11" key="1">
    <citation type="submission" date="2023-07" db="EMBL/GenBank/DDBJ databases">
        <title>Genomic Encyclopedia of Type Strains, Phase IV (KMG-IV): sequencing the most valuable type-strain genomes for metagenomic binning, comparative biology and taxonomic classification.</title>
        <authorList>
            <person name="Goeker M."/>
        </authorList>
    </citation>
    <scope>NUCLEOTIDE SEQUENCE [LARGE SCALE GENOMIC DNA]</scope>
    <source>
        <strain evidence="10 11">DSM 46876</strain>
    </source>
</reference>
<dbReference type="InterPro" id="IPR050086">
    <property type="entry name" value="MetN_ABC_transporter-like"/>
</dbReference>
<evidence type="ECO:0000256" key="7">
    <source>
        <dbReference type="ARBA" id="ARBA00022970"/>
    </source>
</evidence>
<organism evidence="10 11">
    <name type="scientific">Croceifilum oryzae</name>
    <dbReference type="NCBI Taxonomy" id="1553429"/>
    <lineage>
        <taxon>Bacteria</taxon>
        <taxon>Bacillati</taxon>
        <taxon>Bacillota</taxon>
        <taxon>Bacilli</taxon>
        <taxon>Bacillales</taxon>
        <taxon>Thermoactinomycetaceae</taxon>
        <taxon>Croceifilum</taxon>
    </lineage>
</organism>
<dbReference type="GO" id="GO:0005524">
    <property type="term" value="F:ATP binding"/>
    <property type="evidence" value="ECO:0007669"/>
    <property type="project" value="UniProtKB-KW"/>
</dbReference>
<feature type="domain" description="ABC transporter" evidence="9">
    <location>
        <begin position="5"/>
        <end position="246"/>
    </location>
</feature>
<evidence type="ECO:0000256" key="8">
    <source>
        <dbReference type="ARBA" id="ARBA00023136"/>
    </source>
</evidence>
<dbReference type="PANTHER" id="PTHR43166:SF30">
    <property type="entry name" value="METHIONINE IMPORT ATP-BINDING PROTEIN METN"/>
    <property type="match status" value="1"/>
</dbReference>
<accession>A0AAJ1TG15</accession>
<dbReference type="Gene3D" id="3.40.50.300">
    <property type="entry name" value="P-loop containing nucleotide triphosphate hydrolases"/>
    <property type="match status" value="1"/>
</dbReference>
<evidence type="ECO:0000313" key="11">
    <source>
        <dbReference type="Proteomes" id="UP001238450"/>
    </source>
</evidence>
<evidence type="ECO:0000256" key="2">
    <source>
        <dbReference type="ARBA" id="ARBA00022448"/>
    </source>
</evidence>
<dbReference type="AlphaFoldDB" id="A0AAJ1TG15"/>
<gene>
    <name evidence="10" type="ORF">J2Z48_000035</name>
</gene>
<keyword evidence="5 10" id="KW-0067">ATP-binding</keyword>
<proteinExistence type="inferred from homology"/>
<evidence type="ECO:0000256" key="3">
    <source>
        <dbReference type="ARBA" id="ARBA00022475"/>
    </source>
</evidence>
<dbReference type="EMBL" id="JAUSUV010000001">
    <property type="protein sequence ID" value="MDQ0415877.1"/>
    <property type="molecule type" value="Genomic_DNA"/>
</dbReference>
<dbReference type="SUPFAM" id="SSF52540">
    <property type="entry name" value="P-loop containing nucleoside triphosphate hydrolases"/>
    <property type="match status" value="1"/>
</dbReference>
<dbReference type="InterPro" id="IPR003593">
    <property type="entry name" value="AAA+_ATPase"/>
</dbReference>
<dbReference type="FunFam" id="3.40.50.300:FF:000056">
    <property type="entry name" value="Cell division ATP-binding protein FtsE"/>
    <property type="match status" value="1"/>
</dbReference>
<protein>
    <submittedName>
        <fullName evidence="10">D-methionine transport system ATP-binding protein</fullName>
    </submittedName>
</protein>
<dbReference type="InterPro" id="IPR017871">
    <property type="entry name" value="ABC_transporter-like_CS"/>
</dbReference>
<dbReference type="PROSITE" id="PS00211">
    <property type="entry name" value="ABC_TRANSPORTER_1"/>
    <property type="match status" value="1"/>
</dbReference>
<evidence type="ECO:0000313" key="10">
    <source>
        <dbReference type="EMBL" id="MDQ0415877.1"/>
    </source>
</evidence>
<keyword evidence="2" id="KW-0813">Transport</keyword>
<sequence length="255" mass="28353">MNPLIHIEQVTKRYPAKQREQEVIALQEITLQIEKGDIFGIVGYSGAGKSTLLRILNGLEKPTSGSIHVNGKDIAVLSDGELRLLRQKIGMIFQHYHLLWSRTVRENVAFPLEIAGKAKHEIEQRTEELLRRVGLWERRDAYPSELSGGQKQRVGIARALANDPFLLLCDEATSALDPETTTSILQLVKEINQEMGITVALITHEMSVVDAICNKVAVMETGSIVELGEVQQVFRDPQHEVTKRFTEGLGGGHSA</sequence>
<evidence type="ECO:0000256" key="4">
    <source>
        <dbReference type="ARBA" id="ARBA00022741"/>
    </source>
</evidence>
<keyword evidence="4" id="KW-0547">Nucleotide-binding</keyword>
<dbReference type="Pfam" id="PF00005">
    <property type="entry name" value="ABC_tran"/>
    <property type="match status" value="1"/>
</dbReference>
<keyword evidence="7" id="KW-0029">Amino-acid transport</keyword>
<evidence type="ECO:0000256" key="6">
    <source>
        <dbReference type="ARBA" id="ARBA00022967"/>
    </source>
</evidence>